<name>A0AA46P3N2_CYTFI</name>
<protein>
    <submittedName>
        <fullName evidence="1">Uncharacterized protein</fullName>
    </submittedName>
</protein>
<organism evidence="1 2">
    <name type="scientific">Cytobacillus firmus</name>
    <name type="common">Bacillus firmus</name>
    <dbReference type="NCBI Taxonomy" id="1399"/>
    <lineage>
        <taxon>Bacteria</taxon>
        <taxon>Bacillati</taxon>
        <taxon>Bacillota</taxon>
        <taxon>Bacilli</taxon>
        <taxon>Bacillales</taxon>
        <taxon>Bacillaceae</taxon>
        <taxon>Cytobacillus</taxon>
    </lineage>
</organism>
<sequence length="65" mass="7266">MTANKKQLCQNNKFIIAYLISYGALPNTIERKAAIESGNQEITDLVITGKHLAIINEYEVKKTSL</sequence>
<proteinExistence type="predicted"/>
<reference evidence="1" key="1">
    <citation type="submission" date="2022-10" db="EMBL/GenBank/DDBJ databases">
        <title>Mechanism of multi-heavy metal repair in Cytobacillus Firmus M7.</title>
        <authorList>
            <person name="Li X."/>
            <person name="Yu C."/>
        </authorList>
    </citation>
    <scope>NUCLEOTIDE SEQUENCE</scope>
    <source>
        <strain evidence="1">M7</strain>
    </source>
</reference>
<gene>
    <name evidence="1" type="ORF">OD459_16565</name>
</gene>
<dbReference type="Proteomes" id="UP001163104">
    <property type="component" value="Chromosome"/>
</dbReference>
<evidence type="ECO:0000313" key="1">
    <source>
        <dbReference type="EMBL" id="UYG93814.1"/>
    </source>
</evidence>
<dbReference type="AlphaFoldDB" id="A0AA46P3N2"/>
<evidence type="ECO:0000313" key="2">
    <source>
        <dbReference type="Proteomes" id="UP001163104"/>
    </source>
</evidence>
<accession>A0AA46P3N2</accession>
<dbReference type="RefSeq" id="WP_263599291.1">
    <property type="nucleotide sequence ID" value="NZ_CP107027.1"/>
</dbReference>
<dbReference type="EMBL" id="CP107027">
    <property type="protein sequence ID" value="UYG93814.1"/>
    <property type="molecule type" value="Genomic_DNA"/>
</dbReference>